<dbReference type="Proteomes" id="UP000444721">
    <property type="component" value="Unassembled WGS sequence"/>
</dbReference>
<dbReference type="VEuPathDB" id="AmoebaDB:FDP41_006965"/>
<dbReference type="EMBL" id="VFQX01000054">
    <property type="protein sequence ID" value="KAF0974034.1"/>
    <property type="molecule type" value="Genomic_DNA"/>
</dbReference>
<name>A0A6A5BJ17_NAEFO</name>
<accession>A0A6A5BJ17</accession>
<sequence length="158" mass="18792">MFGLLKTRPKLVQELIQTLPYSARPLKINGQWRPPKLKRRQVKALYEAACLHKIEFPAEHKVFFEKDLDTDKKKHGFIKPQRLRSDIADFSDRIDKINKALAQQTPKIEKHREEERDKRYKDWYDLGLFGKVSTDDPKNKYMVDKILKDQKNASKKKK</sequence>
<proteinExistence type="predicted"/>
<dbReference type="VEuPathDB" id="AmoebaDB:NF0090990"/>
<evidence type="ECO:0000313" key="1">
    <source>
        <dbReference type="EMBL" id="KAF0974034.1"/>
    </source>
</evidence>
<keyword evidence="2" id="KW-1185">Reference proteome</keyword>
<evidence type="ECO:0000313" key="2">
    <source>
        <dbReference type="Proteomes" id="UP000444721"/>
    </source>
</evidence>
<protein>
    <recommendedName>
        <fullName evidence="3">MRPL25 domain-containing protein</fullName>
    </recommendedName>
</protein>
<organism evidence="1 2">
    <name type="scientific">Naegleria fowleri</name>
    <name type="common">Brain eating amoeba</name>
    <dbReference type="NCBI Taxonomy" id="5763"/>
    <lineage>
        <taxon>Eukaryota</taxon>
        <taxon>Discoba</taxon>
        <taxon>Heterolobosea</taxon>
        <taxon>Tetramitia</taxon>
        <taxon>Eutetramitia</taxon>
        <taxon>Vahlkampfiidae</taxon>
        <taxon>Naegleria</taxon>
    </lineage>
</organism>
<reference evidence="1 2" key="1">
    <citation type="journal article" date="2019" name="Sci. Rep.">
        <title>Nanopore sequencing improves the draft genome of the human pathogenic amoeba Naegleria fowleri.</title>
        <authorList>
            <person name="Liechti N."/>
            <person name="Schurch N."/>
            <person name="Bruggmann R."/>
            <person name="Wittwer M."/>
        </authorList>
    </citation>
    <scope>NUCLEOTIDE SEQUENCE [LARGE SCALE GENOMIC DNA]</scope>
    <source>
        <strain evidence="1 2">ATCC 30894</strain>
    </source>
</reference>
<dbReference type="OrthoDB" id="10279739at2759"/>
<dbReference type="RefSeq" id="XP_044558747.1">
    <property type="nucleotide sequence ID" value="XM_044710657.1"/>
</dbReference>
<comment type="caution">
    <text evidence="1">The sequence shown here is derived from an EMBL/GenBank/DDBJ whole genome shotgun (WGS) entry which is preliminary data.</text>
</comment>
<dbReference type="GeneID" id="68114183"/>
<dbReference type="VEuPathDB" id="AmoebaDB:NfTy_073180"/>
<evidence type="ECO:0008006" key="3">
    <source>
        <dbReference type="Google" id="ProtNLM"/>
    </source>
</evidence>
<dbReference type="AlphaFoldDB" id="A0A6A5BJ17"/>
<gene>
    <name evidence="1" type="ORF">FDP41_006965</name>
</gene>